<accession>A0A229SKV3</accession>
<dbReference type="EMBL" id="NMUL01000085">
    <property type="protein sequence ID" value="OXM59364.1"/>
    <property type="molecule type" value="Genomic_DNA"/>
</dbReference>
<dbReference type="AlphaFoldDB" id="A0A229SKV3"/>
<comment type="caution">
    <text evidence="1">The sequence shown here is derived from an EMBL/GenBank/DDBJ whole genome shotgun (WGS) entry which is preliminary data.</text>
</comment>
<reference evidence="2" key="1">
    <citation type="submission" date="2017-07" db="EMBL/GenBank/DDBJ databases">
        <title>Comparative genome mining reveals phylogenetic distribution patterns of secondary metabolites in Amycolatopsis.</title>
        <authorList>
            <person name="Adamek M."/>
            <person name="Alanjary M."/>
            <person name="Sales-Ortells H."/>
            <person name="Goodfellow M."/>
            <person name="Bull A.T."/>
            <person name="Kalinowski J."/>
            <person name="Ziemert N."/>
        </authorList>
    </citation>
    <scope>NUCLEOTIDE SEQUENCE [LARGE SCALE GENOMIC DNA]</scope>
    <source>
        <strain evidence="2">H5</strain>
    </source>
</reference>
<proteinExistence type="predicted"/>
<dbReference type="Proteomes" id="UP000215199">
    <property type="component" value="Unassembled WGS sequence"/>
</dbReference>
<organism evidence="1 2">
    <name type="scientific">Amycolatopsis vastitatis</name>
    <dbReference type="NCBI Taxonomy" id="1905142"/>
    <lineage>
        <taxon>Bacteria</taxon>
        <taxon>Bacillati</taxon>
        <taxon>Actinomycetota</taxon>
        <taxon>Actinomycetes</taxon>
        <taxon>Pseudonocardiales</taxon>
        <taxon>Pseudonocardiaceae</taxon>
        <taxon>Amycolatopsis</taxon>
    </lineage>
</organism>
<gene>
    <name evidence="1" type="ORF">CF165_48195</name>
</gene>
<protein>
    <submittedName>
        <fullName evidence="1">Uncharacterized protein</fullName>
    </submittedName>
</protein>
<name>A0A229SKV3_9PSEU</name>
<sequence length="1072" mass="117883">MRLTQLGPGPAQFFRDACELMAEQPPRATVTHLVSHLLRELESGLRAVISALYAPGVTGHEASILAVLNVLEIDPSEPVARTWLDMAGSDSPFNLARWAHRDGLASPRGLDDAFRSFFDDFERLLHRVLEEFESRYVEVVRQVDALIALDQPTVAHTDQVRQKLPQDPATQFRFFNGIGPQWLEPLVSAGFFSSPLPPQPHGDEGMMRLDAWPESAYLARVAADKPDVAVTAAVNIPTATNARVNDDIVSVGLAVPPEYGRQLVTRVVSDIRTGVGVLDPLAVGKLATRLADAGHVREALTLLRALLEKVPSGGGGDVMLTWYHAELLRKYVPAMVATVGTDLLIVLRDRLGQLIAEDDPTTGAWTRWSTVWRPSIPGTTERESHDPTDALVSAVRDIAIALVDHDSASAGAVLDTLDAGDSTIFQRIALYVLAERGHQARDLVAARVLDPDLLRSRPVETEYTDLVQRQSNLLTGPELHRLLALIDEGPDLDEQIAMHTRNTGVPPSQADRDGWQGRWQRDRLALLRDVLPVRWVRRYETLVAQFGDPTLPHPQDRVGRGSLVPPAPVTAGSLAARSTNDLVEYVRSWQPPTDGPAWWTDESLAAPLRIAIEQDAGRRSAEAAAFVGLPAHYVTAVLGGLENAARQGTALGWSGVVPLLVGADEQAVAELDAPIAGPRQWHEARKSVMRLLRAGMAAAADPLRDAHDTVWTLIQHAAADPDPAPADEERQIAGGTHPEIISMNSVRPEAINTAIDWGIWTRRADPEADLADVFTLLDERLEVRAEPSQSVRWVLGTRFATLIGLDREWAAARAARLFPLDARSRDSWAAAWTGYLGHTTLHPDVCSALHDQYDAAVERLDPDATDDESLYLATHLGWHLVHRYCVDDIDLVSPDSLLRRYYDRAPASVRAKLLERIGHGLVDTPPDIAARLTELLDHRIAAVQQGGDPSELRGFGWWFSSGVFDADWAVRRLRDMLTHTKLQGAADRVLTHLASIAPDHPTTSLAALEAWARTEPSYWTLTHNEDSIRHVVLASHHHGSDILVCDRTRTIVSLLLRQGVDLSDLHHHHDES</sequence>
<evidence type="ECO:0000313" key="1">
    <source>
        <dbReference type="EMBL" id="OXM59364.1"/>
    </source>
</evidence>
<keyword evidence="2" id="KW-1185">Reference proteome</keyword>
<evidence type="ECO:0000313" key="2">
    <source>
        <dbReference type="Proteomes" id="UP000215199"/>
    </source>
</evidence>